<proteinExistence type="inferred from homology"/>
<dbReference type="GO" id="GO:0009245">
    <property type="term" value="P:lipid A biosynthetic process"/>
    <property type="evidence" value="ECO:0007669"/>
    <property type="project" value="UniProtKB-KW"/>
</dbReference>
<dbReference type="PANTHER" id="PTHR30272:SF1">
    <property type="entry name" value="3-HYDROXYACYL-[ACYL-CARRIER-PROTEIN] DEHYDRATASE"/>
    <property type="match status" value="1"/>
</dbReference>
<dbReference type="Gene3D" id="3.10.129.10">
    <property type="entry name" value="Hotdog Thioesterase"/>
    <property type="match status" value="1"/>
</dbReference>
<sequence>MTKSRRFDADALQRMLPHRQPFALLDRVEVSEPGANGVGLKNISISDPVFAGHFPGHAVYPGVLLIEAAGHTCGIVENAAAEADAPPKLGYLAGIRKFSFKQTVHPGDQVEFHVRRRAVLGDLFEYECRLIVDTKTVAEGNIAVATRPIEG</sequence>
<comment type="similarity">
    <text evidence="3">Belongs to the thioester dehydratase family. FabZ subfamily.</text>
</comment>
<evidence type="ECO:0000313" key="11">
    <source>
        <dbReference type="EMBL" id="RRJ87585.1"/>
    </source>
</evidence>
<dbReference type="EMBL" id="RQVS01000004">
    <property type="protein sequence ID" value="RRJ87585.1"/>
    <property type="molecule type" value="Genomic_DNA"/>
</dbReference>
<evidence type="ECO:0000313" key="12">
    <source>
        <dbReference type="Proteomes" id="UP000274391"/>
    </source>
</evidence>
<dbReference type="Pfam" id="PF07977">
    <property type="entry name" value="FabA"/>
    <property type="match status" value="1"/>
</dbReference>
<protein>
    <recommendedName>
        <fullName evidence="4">3-hydroxyacyl-[acyl-carrier-protein] dehydratase</fullName>
        <ecNumber evidence="4">4.2.1.59</ecNumber>
    </recommendedName>
</protein>
<evidence type="ECO:0000256" key="7">
    <source>
        <dbReference type="ARBA" id="ARBA00022556"/>
    </source>
</evidence>
<evidence type="ECO:0000256" key="9">
    <source>
        <dbReference type="ARBA" id="ARBA00023239"/>
    </source>
</evidence>
<dbReference type="PANTHER" id="PTHR30272">
    <property type="entry name" value="3-HYDROXYACYL-[ACYL-CARRIER-PROTEIN] DEHYDRATASE"/>
    <property type="match status" value="1"/>
</dbReference>
<keyword evidence="5" id="KW-0963">Cytoplasm</keyword>
<evidence type="ECO:0000256" key="4">
    <source>
        <dbReference type="ARBA" id="ARBA00013167"/>
    </source>
</evidence>
<keyword evidence="12" id="KW-1185">Reference proteome</keyword>
<evidence type="ECO:0000256" key="2">
    <source>
        <dbReference type="ARBA" id="ARBA00004496"/>
    </source>
</evidence>
<evidence type="ECO:0000256" key="1">
    <source>
        <dbReference type="ARBA" id="ARBA00001055"/>
    </source>
</evidence>
<dbReference type="Proteomes" id="UP000274391">
    <property type="component" value="Unassembled WGS sequence"/>
</dbReference>
<evidence type="ECO:0000256" key="8">
    <source>
        <dbReference type="ARBA" id="ARBA00023098"/>
    </source>
</evidence>
<gene>
    <name evidence="11" type="primary">fabZ</name>
    <name evidence="11" type="ORF">EG850_04590</name>
</gene>
<keyword evidence="7" id="KW-0441">Lipid A biosynthesis</keyword>
<name>A0A3P3VXS2_9MICO</name>
<dbReference type="FunFam" id="3.10.129.10:FF:000001">
    <property type="entry name" value="3-hydroxyacyl-[acyl-carrier-protein] dehydratase FabZ"/>
    <property type="match status" value="1"/>
</dbReference>
<keyword evidence="9 11" id="KW-0456">Lyase</keyword>
<accession>A0A3P3VXS2</accession>
<dbReference type="GO" id="GO:0016020">
    <property type="term" value="C:membrane"/>
    <property type="evidence" value="ECO:0007669"/>
    <property type="project" value="GOC"/>
</dbReference>
<dbReference type="NCBIfam" id="NF000582">
    <property type="entry name" value="PRK00006.1"/>
    <property type="match status" value="1"/>
</dbReference>
<dbReference type="InterPro" id="IPR013114">
    <property type="entry name" value="FabA_FabZ"/>
</dbReference>
<evidence type="ECO:0000256" key="5">
    <source>
        <dbReference type="ARBA" id="ARBA00022490"/>
    </source>
</evidence>
<keyword evidence="6" id="KW-0444">Lipid biosynthesis</keyword>
<dbReference type="CDD" id="cd01288">
    <property type="entry name" value="FabZ"/>
    <property type="match status" value="1"/>
</dbReference>
<organism evidence="11 12">
    <name type="scientific">Gulosibacter macacae</name>
    <dbReference type="NCBI Taxonomy" id="2488791"/>
    <lineage>
        <taxon>Bacteria</taxon>
        <taxon>Bacillati</taxon>
        <taxon>Actinomycetota</taxon>
        <taxon>Actinomycetes</taxon>
        <taxon>Micrococcales</taxon>
        <taxon>Microbacteriaceae</taxon>
        <taxon>Gulosibacter</taxon>
    </lineage>
</organism>
<evidence type="ECO:0000256" key="10">
    <source>
        <dbReference type="ARBA" id="ARBA00025049"/>
    </source>
</evidence>
<dbReference type="InterPro" id="IPR029069">
    <property type="entry name" value="HotDog_dom_sf"/>
</dbReference>
<dbReference type="EC" id="4.2.1.59" evidence="4"/>
<comment type="catalytic activity">
    <reaction evidence="1">
        <text>a (3R)-hydroxyacyl-[ACP] = a (2E)-enoyl-[ACP] + H2O</text>
        <dbReference type="Rhea" id="RHEA:13097"/>
        <dbReference type="Rhea" id="RHEA-COMP:9925"/>
        <dbReference type="Rhea" id="RHEA-COMP:9945"/>
        <dbReference type="ChEBI" id="CHEBI:15377"/>
        <dbReference type="ChEBI" id="CHEBI:78784"/>
        <dbReference type="ChEBI" id="CHEBI:78827"/>
        <dbReference type="EC" id="4.2.1.59"/>
    </reaction>
</comment>
<dbReference type="RefSeq" id="WP_124970649.1">
    <property type="nucleotide sequence ID" value="NZ_RQVS01000004.1"/>
</dbReference>
<dbReference type="GO" id="GO:0019171">
    <property type="term" value="F:(3R)-hydroxyacyl-[acyl-carrier-protein] dehydratase activity"/>
    <property type="evidence" value="ECO:0007669"/>
    <property type="project" value="UniProtKB-EC"/>
</dbReference>
<reference evidence="11 12" key="1">
    <citation type="submission" date="2018-11" db="EMBL/GenBank/DDBJ databases">
        <title>YIM 102482-1 draft genome.</title>
        <authorList>
            <person name="Li G."/>
            <person name="Jiang Y."/>
        </authorList>
    </citation>
    <scope>NUCLEOTIDE SEQUENCE [LARGE SCALE GENOMIC DNA]</scope>
    <source>
        <strain evidence="11 12">YIM 102482-1</strain>
    </source>
</reference>
<evidence type="ECO:0000256" key="3">
    <source>
        <dbReference type="ARBA" id="ARBA00009174"/>
    </source>
</evidence>
<comment type="caution">
    <text evidence="11">The sequence shown here is derived from an EMBL/GenBank/DDBJ whole genome shotgun (WGS) entry which is preliminary data.</text>
</comment>
<dbReference type="AlphaFoldDB" id="A0A3P3VXS2"/>
<keyword evidence="8" id="KW-0443">Lipid metabolism</keyword>
<comment type="function">
    <text evidence="10">Involved in unsaturated fatty acids biosynthesis. Catalyzes the dehydration of short chain beta-hydroxyacyl-ACPs and long chain saturated and unsaturated beta-hydroxyacyl-ACPs.</text>
</comment>
<dbReference type="OrthoDB" id="9772788at2"/>
<dbReference type="GO" id="GO:0005737">
    <property type="term" value="C:cytoplasm"/>
    <property type="evidence" value="ECO:0007669"/>
    <property type="project" value="UniProtKB-SubCell"/>
</dbReference>
<dbReference type="SUPFAM" id="SSF54637">
    <property type="entry name" value="Thioesterase/thiol ester dehydrase-isomerase"/>
    <property type="match status" value="1"/>
</dbReference>
<evidence type="ECO:0000256" key="6">
    <source>
        <dbReference type="ARBA" id="ARBA00022516"/>
    </source>
</evidence>
<comment type="subcellular location">
    <subcellularLocation>
        <location evidence="2">Cytoplasm</location>
    </subcellularLocation>
</comment>